<name>A0A5C4LBR8_9HYPH</name>
<organism evidence="2 3">
    <name type="scientific">Methylobacterium terricola</name>
    <dbReference type="NCBI Taxonomy" id="2583531"/>
    <lineage>
        <taxon>Bacteria</taxon>
        <taxon>Pseudomonadati</taxon>
        <taxon>Pseudomonadota</taxon>
        <taxon>Alphaproteobacteria</taxon>
        <taxon>Hyphomicrobiales</taxon>
        <taxon>Methylobacteriaceae</taxon>
        <taxon>Methylobacterium</taxon>
    </lineage>
</organism>
<dbReference type="RefSeq" id="WP_139038223.1">
    <property type="nucleotide sequence ID" value="NZ_VDDA01000013.1"/>
</dbReference>
<feature type="region of interest" description="Disordered" evidence="1">
    <location>
        <begin position="1"/>
        <end position="20"/>
    </location>
</feature>
<dbReference type="Proteomes" id="UP000305267">
    <property type="component" value="Unassembled WGS sequence"/>
</dbReference>
<evidence type="ECO:0000256" key="1">
    <source>
        <dbReference type="SAM" id="MobiDB-lite"/>
    </source>
</evidence>
<keyword evidence="3" id="KW-1185">Reference proteome</keyword>
<protein>
    <submittedName>
        <fullName evidence="2">Uncharacterized protein</fullName>
    </submittedName>
</protein>
<accession>A0A5C4LBR8</accession>
<gene>
    <name evidence="2" type="ORF">FF100_23660</name>
</gene>
<dbReference type="AlphaFoldDB" id="A0A5C4LBR8"/>
<evidence type="ECO:0000313" key="3">
    <source>
        <dbReference type="Proteomes" id="UP000305267"/>
    </source>
</evidence>
<proteinExistence type="predicted"/>
<dbReference type="EMBL" id="VDDA01000013">
    <property type="protein sequence ID" value="TNC10282.1"/>
    <property type="molecule type" value="Genomic_DNA"/>
</dbReference>
<sequence>MLHVVPGHVGAGAAPLTQDAPSWRQDLDALNALLQDSRSRGPSIAQIAALIEAEAPGALSADSRVRIAERLAHTLA</sequence>
<evidence type="ECO:0000313" key="2">
    <source>
        <dbReference type="EMBL" id="TNC10282.1"/>
    </source>
</evidence>
<comment type="caution">
    <text evidence="2">The sequence shown here is derived from an EMBL/GenBank/DDBJ whole genome shotgun (WGS) entry which is preliminary data.</text>
</comment>
<reference evidence="2 3" key="1">
    <citation type="submission" date="2019-06" db="EMBL/GenBank/DDBJ databases">
        <title>Genome of Methylobacterium sp. 17Sr1-39.</title>
        <authorList>
            <person name="Seo T."/>
        </authorList>
    </citation>
    <scope>NUCLEOTIDE SEQUENCE [LARGE SCALE GENOMIC DNA]</scope>
    <source>
        <strain evidence="2 3">17Sr1-39</strain>
    </source>
</reference>